<comment type="catalytic activity">
    <reaction evidence="5">
        <text>an aldehyde + NAD(+) + H2O = a carboxylate + NADH + 2 H(+)</text>
        <dbReference type="Rhea" id="RHEA:16185"/>
        <dbReference type="ChEBI" id="CHEBI:15377"/>
        <dbReference type="ChEBI" id="CHEBI:15378"/>
        <dbReference type="ChEBI" id="CHEBI:17478"/>
        <dbReference type="ChEBI" id="CHEBI:29067"/>
        <dbReference type="ChEBI" id="CHEBI:57540"/>
        <dbReference type="ChEBI" id="CHEBI:57945"/>
        <dbReference type="EC" id="1.2.1.3"/>
    </reaction>
</comment>
<comment type="similarity">
    <text evidence="1 7">Belongs to the aldehyde dehydrogenase family.</text>
</comment>
<dbReference type="InterPro" id="IPR016162">
    <property type="entry name" value="Ald_DH_N"/>
</dbReference>
<feature type="active site" evidence="6">
    <location>
        <position position="262"/>
    </location>
</feature>
<proteinExistence type="inferred from homology"/>
<evidence type="ECO:0000256" key="4">
    <source>
        <dbReference type="ARBA" id="ARBA00039869"/>
    </source>
</evidence>
<gene>
    <name evidence="9" type="ORF">EDD73_11322</name>
</gene>
<comment type="caution">
    <text evidence="9">The sequence shown here is derived from an EMBL/GenBank/DDBJ whole genome shotgun (WGS) entry which is preliminary data.</text>
</comment>
<sequence length="506" mass="55226">MIYAHPGQPGSVMTYRSRYDNFIGGQWVPPVNGKYFENITPVTGQVFCEVARSDAADIELALDAAHTAKAAWGQTSVTERSNILLRIADRLEANLEKIAVAETWENGKPVRETLAADIPLAIDHFRYFAGVIRAQEGSLADLDKDTVSYHYHEPLGVVGQIIPWNFPILMAAWKLAPALAAGNCVVLKPAEQTPVSILYVMELIQDLLPPGVVNIVNGFGLEAGKPLASSKRIAKVAFTGETSTGKLIMQYAAENIIPVTLELGGKSPNIFFADIMAQDDAFLDKAVEGLVMFALNQGEVCTCPSRALIQESIYDAFMERVLARVRAIKQGSPFDTETMIGAQASQEQLDKILTYIQHGRDEGAECLIGGGAAAMDASLQGGYYVQPTLFKGNNKMRLFQEEIFGPVLAVTTFKDQAEAIAIANDTAFGLGAGLWTRDIHNAQRVSRAVQAGRIWVNCYHQYPAHAAFGGYKISGIGRETHLMALRNYQQVKNVLTSYSMDPLGFF</sequence>
<dbReference type="AlphaFoldDB" id="A0A4R2RJG2"/>
<dbReference type="Gene3D" id="3.40.309.10">
    <property type="entry name" value="Aldehyde Dehydrogenase, Chain A, domain 2"/>
    <property type="match status" value="1"/>
</dbReference>
<keyword evidence="10" id="KW-1185">Reference proteome</keyword>
<evidence type="ECO:0000256" key="3">
    <source>
        <dbReference type="ARBA" id="ARBA00024226"/>
    </source>
</evidence>
<dbReference type="PROSITE" id="PS00070">
    <property type="entry name" value="ALDEHYDE_DEHYDR_CYS"/>
    <property type="match status" value="1"/>
</dbReference>
<dbReference type="Proteomes" id="UP000294813">
    <property type="component" value="Unassembled WGS sequence"/>
</dbReference>
<dbReference type="RefSeq" id="WP_131919326.1">
    <property type="nucleotide sequence ID" value="NZ_JAOQNU010000012.1"/>
</dbReference>
<evidence type="ECO:0000256" key="1">
    <source>
        <dbReference type="ARBA" id="ARBA00009986"/>
    </source>
</evidence>
<dbReference type="FunFam" id="3.40.605.10:FF:000001">
    <property type="entry name" value="Aldehyde dehydrogenase 1"/>
    <property type="match status" value="1"/>
</dbReference>
<dbReference type="OrthoDB" id="9762913at2"/>
<accession>A0A4R2RJG2</accession>
<dbReference type="Pfam" id="PF00171">
    <property type="entry name" value="Aldedh"/>
    <property type="match status" value="1"/>
</dbReference>
<evidence type="ECO:0000256" key="6">
    <source>
        <dbReference type="PROSITE-ProRule" id="PRU10007"/>
    </source>
</evidence>
<dbReference type="EMBL" id="SLXT01000013">
    <property type="protein sequence ID" value="TCP63972.1"/>
    <property type="molecule type" value="Genomic_DNA"/>
</dbReference>
<dbReference type="EC" id="1.2.1.3" evidence="3"/>
<dbReference type="InterPro" id="IPR016161">
    <property type="entry name" value="Ald_DH/histidinol_DH"/>
</dbReference>
<dbReference type="InterPro" id="IPR016163">
    <property type="entry name" value="Ald_DH_C"/>
</dbReference>
<dbReference type="InterPro" id="IPR029510">
    <property type="entry name" value="Ald_DH_CS_GLU"/>
</dbReference>
<feature type="domain" description="Aldehyde dehydrogenase" evidence="8">
    <location>
        <begin position="27"/>
        <end position="494"/>
    </location>
</feature>
<dbReference type="Gene3D" id="3.40.605.10">
    <property type="entry name" value="Aldehyde Dehydrogenase, Chain A, domain 1"/>
    <property type="match status" value="1"/>
</dbReference>
<organism evidence="9 10">
    <name type="scientific">Heliophilum fasciatum</name>
    <dbReference type="NCBI Taxonomy" id="35700"/>
    <lineage>
        <taxon>Bacteria</taxon>
        <taxon>Bacillati</taxon>
        <taxon>Bacillota</taxon>
        <taxon>Clostridia</taxon>
        <taxon>Eubacteriales</taxon>
        <taxon>Heliobacteriaceae</taxon>
        <taxon>Heliophilum</taxon>
    </lineage>
</organism>
<dbReference type="PANTHER" id="PTHR43111">
    <property type="entry name" value="ALDEHYDE DEHYDROGENASE B-RELATED"/>
    <property type="match status" value="1"/>
</dbReference>
<evidence type="ECO:0000313" key="10">
    <source>
        <dbReference type="Proteomes" id="UP000294813"/>
    </source>
</evidence>
<evidence type="ECO:0000256" key="2">
    <source>
        <dbReference type="ARBA" id="ARBA00023002"/>
    </source>
</evidence>
<dbReference type="CDD" id="cd07559">
    <property type="entry name" value="ALDH_ACDHII_AcoD-like"/>
    <property type="match status" value="1"/>
</dbReference>
<evidence type="ECO:0000313" key="9">
    <source>
        <dbReference type="EMBL" id="TCP63972.1"/>
    </source>
</evidence>
<protein>
    <recommendedName>
        <fullName evidence="4">Putative aldehyde dehydrogenase AldA</fullName>
        <ecNumber evidence="3">1.2.1.3</ecNumber>
    </recommendedName>
</protein>
<dbReference type="SUPFAM" id="SSF53720">
    <property type="entry name" value="ALDH-like"/>
    <property type="match status" value="1"/>
</dbReference>
<dbReference type="PANTHER" id="PTHR43111:SF1">
    <property type="entry name" value="ALDEHYDE DEHYDROGENASE B-RELATED"/>
    <property type="match status" value="1"/>
</dbReference>
<evidence type="ECO:0000256" key="5">
    <source>
        <dbReference type="ARBA" id="ARBA00049194"/>
    </source>
</evidence>
<reference evidence="9 10" key="1">
    <citation type="submission" date="2019-03" db="EMBL/GenBank/DDBJ databases">
        <title>Genomic Encyclopedia of Type Strains, Phase IV (KMG-IV): sequencing the most valuable type-strain genomes for metagenomic binning, comparative biology and taxonomic classification.</title>
        <authorList>
            <person name="Goeker M."/>
        </authorList>
    </citation>
    <scope>NUCLEOTIDE SEQUENCE [LARGE SCALE GENOMIC DNA]</scope>
    <source>
        <strain evidence="9 10">DSM 11170</strain>
    </source>
</reference>
<dbReference type="FunFam" id="3.40.309.10:FF:000012">
    <property type="entry name" value="Betaine aldehyde dehydrogenase"/>
    <property type="match status" value="1"/>
</dbReference>
<evidence type="ECO:0000259" key="8">
    <source>
        <dbReference type="Pfam" id="PF00171"/>
    </source>
</evidence>
<evidence type="ECO:0000256" key="7">
    <source>
        <dbReference type="RuleBase" id="RU003345"/>
    </source>
</evidence>
<dbReference type="PROSITE" id="PS00687">
    <property type="entry name" value="ALDEHYDE_DEHYDR_GLU"/>
    <property type="match status" value="1"/>
</dbReference>
<dbReference type="InterPro" id="IPR016160">
    <property type="entry name" value="Ald_DH_CS_CYS"/>
</dbReference>
<dbReference type="GO" id="GO:0004029">
    <property type="term" value="F:aldehyde dehydrogenase (NAD+) activity"/>
    <property type="evidence" value="ECO:0007669"/>
    <property type="project" value="UniProtKB-EC"/>
</dbReference>
<keyword evidence="2 7" id="KW-0560">Oxidoreductase</keyword>
<name>A0A4R2RJG2_9FIRM</name>
<dbReference type="InterPro" id="IPR015590">
    <property type="entry name" value="Aldehyde_DH_dom"/>
</dbReference>